<dbReference type="EMBL" id="CP088282">
    <property type="protein sequence ID" value="UGY06487.1"/>
    <property type="molecule type" value="Genomic_DNA"/>
</dbReference>
<keyword evidence="2" id="KW-1185">Reference proteome</keyword>
<evidence type="ECO:0000313" key="1">
    <source>
        <dbReference type="EMBL" id="UGY06487.1"/>
    </source>
</evidence>
<dbReference type="Proteomes" id="UP000692816">
    <property type="component" value="Chromosome"/>
</dbReference>
<proteinExistence type="predicted"/>
<name>A0ACD3VIX9_9BRAD</name>
<gene>
    <name evidence="1" type="ORF">J4P68_0017880</name>
</gene>
<reference evidence="1 2" key="1">
    <citation type="journal article" date="2021" name="Int. J. Syst. Evol. Microbiol.">
        <title>Bradyrhizobium septentrionale sp. nov. (sv. septentrionale) and Bradyrhizobium quebecense sp. nov. (sv. septentrionale) associated with legumes native to Canada possess rearranged symbiosis genes and numerous insertion sequences.</title>
        <authorList>
            <person name="Bromfield E.S.P."/>
            <person name="Cloutier S."/>
        </authorList>
    </citation>
    <scope>NUCLEOTIDE SEQUENCE [LARGE SCALE GENOMIC DNA]</scope>
    <source>
        <strain evidence="1 2">12S5</strain>
    </source>
</reference>
<organism evidence="1 2">
    <name type="scientific">Bradyrhizobium quebecense</name>
    <dbReference type="NCBI Taxonomy" id="2748629"/>
    <lineage>
        <taxon>Bacteria</taxon>
        <taxon>Pseudomonadati</taxon>
        <taxon>Pseudomonadota</taxon>
        <taxon>Alphaproteobacteria</taxon>
        <taxon>Hyphomicrobiales</taxon>
        <taxon>Nitrobacteraceae</taxon>
        <taxon>Bradyrhizobium</taxon>
    </lineage>
</organism>
<sequence>MTRLLHANRDPLCAKTLQSAHKPYFYGVRFSPSDNAASAKSRGRTGEPMFTYETTDRKEARRFRMAQFNGRPATIRSAGATVTGRVRAIVESKSGATAAWVVTIVPDEPKTAASAARLAPRLCFAAEDDF</sequence>
<accession>A0ACD3VIX9</accession>
<protein>
    <submittedName>
        <fullName evidence="1">Uncharacterized protein</fullName>
    </submittedName>
</protein>
<evidence type="ECO:0000313" key="2">
    <source>
        <dbReference type="Proteomes" id="UP000692816"/>
    </source>
</evidence>